<keyword evidence="1" id="KW-0812">Transmembrane</keyword>
<evidence type="ECO:0000256" key="1">
    <source>
        <dbReference type="SAM" id="Phobius"/>
    </source>
</evidence>
<reference evidence="2 3" key="1">
    <citation type="submission" date="2018-08" db="EMBL/GenBank/DDBJ databases">
        <title>Pallidiluteibacterium maritimus gen. nov., sp. nov., isolated from coastal sediment.</title>
        <authorList>
            <person name="Zhou L.Y."/>
        </authorList>
    </citation>
    <scope>NUCLEOTIDE SEQUENCE [LARGE SCALE GENOMIC DNA]</scope>
    <source>
        <strain evidence="2 3">XSD2</strain>
    </source>
</reference>
<keyword evidence="1" id="KW-0472">Membrane</keyword>
<feature type="transmembrane region" description="Helical" evidence="1">
    <location>
        <begin position="53"/>
        <end position="72"/>
    </location>
</feature>
<name>A0A399T433_9BACT</name>
<keyword evidence="1" id="KW-1133">Transmembrane helix</keyword>
<dbReference type="EMBL" id="QWGR01000001">
    <property type="protein sequence ID" value="RIJ50638.1"/>
    <property type="molecule type" value="Genomic_DNA"/>
</dbReference>
<dbReference type="Proteomes" id="UP000265926">
    <property type="component" value="Unassembled WGS sequence"/>
</dbReference>
<keyword evidence="3" id="KW-1185">Reference proteome</keyword>
<dbReference type="OrthoDB" id="1121914at2"/>
<feature type="transmembrane region" description="Helical" evidence="1">
    <location>
        <begin position="92"/>
        <end position="114"/>
    </location>
</feature>
<comment type="caution">
    <text evidence="2">The sequence shown here is derived from an EMBL/GenBank/DDBJ whole genome shotgun (WGS) entry which is preliminary data.</text>
</comment>
<accession>A0A399T433</accession>
<evidence type="ECO:0000313" key="3">
    <source>
        <dbReference type="Proteomes" id="UP000265926"/>
    </source>
</evidence>
<feature type="transmembrane region" description="Helical" evidence="1">
    <location>
        <begin position="120"/>
        <end position="136"/>
    </location>
</feature>
<dbReference type="RefSeq" id="WP_119436107.1">
    <property type="nucleotide sequence ID" value="NZ_QWGR01000001.1"/>
</dbReference>
<gene>
    <name evidence="2" type="ORF">D1614_01510</name>
</gene>
<sequence>MDPLKLTTKDYFKSLKIIHFALTLGVLFFTIISTVLMEIGFESLATDEMNKAFLFAIPVFALAGIFGSNFLFNSRLKVCKRQTNLKKKLDEYRSALVVKFALIEGPSFLTVIAYLLSGNVLFLGLILVLLTIMISYRPTKEKAINDLELDYNARQMVENPDAVIE</sequence>
<evidence type="ECO:0000313" key="2">
    <source>
        <dbReference type="EMBL" id="RIJ50638.1"/>
    </source>
</evidence>
<dbReference type="AlphaFoldDB" id="A0A399T433"/>
<organism evidence="2 3">
    <name type="scientific">Maribellus luteus</name>
    <dbReference type="NCBI Taxonomy" id="2305463"/>
    <lineage>
        <taxon>Bacteria</taxon>
        <taxon>Pseudomonadati</taxon>
        <taxon>Bacteroidota</taxon>
        <taxon>Bacteroidia</taxon>
        <taxon>Marinilabiliales</taxon>
        <taxon>Prolixibacteraceae</taxon>
        <taxon>Maribellus</taxon>
    </lineage>
</organism>
<feature type="transmembrane region" description="Helical" evidence="1">
    <location>
        <begin position="20"/>
        <end position="41"/>
    </location>
</feature>
<protein>
    <submittedName>
        <fullName evidence="2">Uncharacterized protein</fullName>
    </submittedName>
</protein>
<proteinExistence type="predicted"/>